<name>A0A439DF32_9PEZI</name>
<proteinExistence type="predicted"/>
<evidence type="ECO:0000313" key="3">
    <source>
        <dbReference type="Proteomes" id="UP000286045"/>
    </source>
</evidence>
<organism evidence="2 3">
    <name type="scientific">Xylaria grammica</name>
    <dbReference type="NCBI Taxonomy" id="363999"/>
    <lineage>
        <taxon>Eukaryota</taxon>
        <taxon>Fungi</taxon>
        <taxon>Dikarya</taxon>
        <taxon>Ascomycota</taxon>
        <taxon>Pezizomycotina</taxon>
        <taxon>Sordariomycetes</taxon>
        <taxon>Xylariomycetidae</taxon>
        <taxon>Xylariales</taxon>
        <taxon>Xylariaceae</taxon>
        <taxon>Xylaria</taxon>
    </lineage>
</organism>
<gene>
    <name evidence="2" type="ORF">EKO27_g2119</name>
</gene>
<dbReference type="EMBL" id="RYZI01000037">
    <property type="protein sequence ID" value="RWA12995.1"/>
    <property type="molecule type" value="Genomic_DNA"/>
</dbReference>
<sequence length="145" mass="15735">MKYLVVLTTFLLGATATPVRQRQTTQAKVSGFSASTNTYGNGATIDYDVEIAGLVNTHCSYSDETSGPKLPDVQQRPCDDPAVRWQFRQDPSQPGAEGRYRIVVIYTSASGVGAAGFHEWAASDFLEDADETIYEGASEFIVDIS</sequence>
<protein>
    <recommendedName>
        <fullName evidence="4">AA1-like domain-containing protein</fullName>
    </recommendedName>
</protein>
<dbReference type="AlphaFoldDB" id="A0A439DF32"/>
<keyword evidence="1" id="KW-0732">Signal</keyword>
<evidence type="ECO:0000256" key="1">
    <source>
        <dbReference type="SAM" id="SignalP"/>
    </source>
</evidence>
<reference evidence="2 3" key="1">
    <citation type="submission" date="2018-12" db="EMBL/GenBank/DDBJ databases">
        <title>Draft genome sequence of Xylaria grammica IHI A82.</title>
        <authorList>
            <person name="Buettner E."/>
            <person name="Kellner H."/>
        </authorList>
    </citation>
    <scope>NUCLEOTIDE SEQUENCE [LARGE SCALE GENOMIC DNA]</scope>
    <source>
        <strain evidence="2 3">IHI A82</strain>
    </source>
</reference>
<accession>A0A439DF32</accession>
<evidence type="ECO:0000313" key="2">
    <source>
        <dbReference type="EMBL" id="RWA12995.1"/>
    </source>
</evidence>
<keyword evidence="3" id="KW-1185">Reference proteome</keyword>
<dbReference type="Proteomes" id="UP000286045">
    <property type="component" value="Unassembled WGS sequence"/>
</dbReference>
<feature type="chain" id="PRO_5019254750" description="AA1-like domain-containing protein" evidence="1">
    <location>
        <begin position="17"/>
        <end position="145"/>
    </location>
</feature>
<feature type="signal peptide" evidence="1">
    <location>
        <begin position="1"/>
        <end position="16"/>
    </location>
</feature>
<comment type="caution">
    <text evidence="2">The sequence shown here is derived from an EMBL/GenBank/DDBJ whole genome shotgun (WGS) entry which is preliminary data.</text>
</comment>
<evidence type="ECO:0008006" key="4">
    <source>
        <dbReference type="Google" id="ProtNLM"/>
    </source>
</evidence>